<dbReference type="Proteomes" id="UP000324800">
    <property type="component" value="Unassembled WGS sequence"/>
</dbReference>
<dbReference type="AlphaFoldDB" id="A0A5J4VIN9"/>
<reference evidence="2 3" key="1">
    <citation type="submission" date="2019-03" db="EMBL/GenBank/DDBJ databases">
        <title>Single cell metagenomics reveals metabolic interactions within the superorganism composed of flagellate Streblomastix strix and complex community of Bacteroidetes bacteria on its surface.</title>
        <authorList>
            <person name="Treitli S.C."/>
            <person name="Kolisko M."/>
            <person name="Husnik F."/>
            <person name="Keeling P."/>
            <person name="Hampl V."/>
        </authorList>
    </citation>
    <scope>NUCLEOTIDE SEQUENCE [LARGE SCALE GENOMIC DNA]</scope>
    <source>
        <strain evidence="2">ST1C</strain>
    </source>
</reference>
<gene>
    <name evidence="2" type="ORF">EZS28_022037</name>
</gene>
<comment type="caution">
    <text evidence="2">The sequence shown here is derived from an EMBL/GenBank/DDBJ whole genome shotgun (WGS) entry which is preliminary data.</text>
</comment>
<dbReference type="EMBL" id="SNRW01006785">
    <property type="protein sequence ID" value="KAA6382441.1"/>
    <property type="molecule type" value="Genomic_DNA"/>
</dbReference>
<feature type="region of interest" description="Disordered" evidence="1">
    <location>
        <begin position="63"/>
        <end position="96"/>
    </location>
</feature>
<accession>A0A5J4VIN9</accession>
<name>A0A5J4VIN9_9EUKA</name>
<evidence type="ECO:0000313" key="3">
    <source>
        <dbReference type="Proteomes" id="UP000324800"/>
    </source>
</evidence>
<proteinExistence type="predicted"/>
<protein>
    <submittedName>
        <fullName evidence="2">Uncharacterized protein</fullName>
    </submittedName>
</protein>
<organism evidence="2 3">
    <name type="scientific">Streblomastix strix</name>
    <dbReference type="NCBI Taxonomy" id="222440"/>
    <lineage>
        <taxon>Eukaryota</taxon>
        <taxon>Metamonada</taxon>
        <taxon>Preaxostyla</taxon>
        <taxon>Oxymonadida</taxon>
        <taxon>Streblomastigidae</taxon>
        <taxon>Streblomastix</taxon>
    </lineage>
</organism>
<evidence type="ECO:0000256" key="1">
    <source>
        <dbReference type="SAM" id="MobiDB-lite"/>
    </source>
</evidence>
<sequence length="190" mass="21013">MLNLEFMVDGIEKGKEIQIMMLCFGVLKKLITLPPVVPELLQREIIQSLSAFYEFDDSQQPSAATSDAVESVQTGKPEDENAGVTSSEPQTDYAKQAWKAKISAPNPIQTGSYSTTSFGPDSQKLGRNEVLKAADEYVRAKENEAEKVYIKDKQQKEAAGHQLTQTFTIKSNTCYEIPQTIAAELIAFTL</sequence>
<evidence type="ECO:0000313" key="2">
    <source>
        <dbReference type="EMBL" id="KAA6382441.1"/>
    </source>
</evidence>